<evidence type="ECO:0000256" key="1">
    <source>
        <dbReference type="ARBA" id="ARBA00009995"/>
    </source>
</evidence>
<keyword evidence="2" id="KW-0328">Glycosyltransferase</keyword>
<sequence>MCLCYTVLISSLRKAKSVSVCHYRHLGHIFFLVFAVFLSWRVGHGGRILIVPLEGSHWVNMDIMIQALHSRGHSIDVIRTNKSWYIKDDSPYYKTITVPVARSSVMSFLSLQVEMFKAMFDMHGMMCEMASTMLEDKRFMNGLKAKKYDLVMTDPAWGAGIMLAHALKLPLVYNVRWVTSGEGHLALAPSPLSYIPMTGSGLTDKMTFIQRVKNLLFYTIWEVQDTFLISPQYQAICNKFFGPDVRYSDLLREADLWLMRVDFVFEFPRPTMPNAIYIGGFQCEPAKPLPKNLEEFVQSSGQHGVIIMSLGTFVSELPSDVTNKIIESCSGNFHDDFLLTEVAYSTHEVLGPADESSVVKNRKLLCLALLYPQLFSNIYLKGNLCMSLKCFTLHILNTRTVQELLKPLTSHGV</sequence>
<name>A0A3B3Y1X2_9TELE</name>
<keyword evidence="6" id="KW-1185">Reference proteome</keyword>
<evidence type="ECO:0008006" key="7">
    <source>
        <dbReference type="Google" id="ProtNLM"/>
    </source>
</evidence>
<proteinExistence type="inferred from homology"/>
<dbReference type="Pfam" id="PF00201">
    <property type="entry name" value="UDPGT"/>
    <property type="match status" value="1"/>
</dbReference>
<dbReference type="GO" id="GO:0008194">
    <property type="term" value="F:UDP-glycosyltransferase activity"/>
    <property type="evidence" value="ECO:0007669"/>
    <property type="project" value="InterPro"/>
</dbReference>
<reference evidence="5" key="1">
    <citation type="submission" date="2025-08" db="UniProtKB">
        <authorList>
            <consortium name="Ensembl"/>
        </authorList>
    </citation>
    <scope>IDENTIFICATION</scope>
</reference>
<dbReference type="Ensembl" id="ENSPMET00000015419.1">
    <property type="protein sequence ID" value="ENSPMEP00000021362.1"/>
    <property type="gene ID" value="ENSPMEG00000001572.1"/>
</dbReference>
<dbReference type="SUPFAM" id="SSF53756">
    <property type="entry name" value="UDP-Glycosyltransferase/glycogen phosphorylase"/>
    <property type="match status" value="1"/>
</dbReference>
<evidence type="ECO:0000256" key="3">
    <source>
        <dbReference type="ARBA" id="ARBA00022679"/>
    </source>
</evidence>
<keyword evidence="4" id="KW-0812">Transmembrane</keyword>
<feature type="transmembrane region" description="Helical" evidence="4">
    <location>
        <begin position="27"/>
        <end position="43"/>
    </location>
</feature>
<keyword evidence="4" id="KW-1133">Transmembrane helix</keyword>
<evidence type="ECO:0000313" key="6">
    <source>
        <dbReference type="Proteomes" id="UP000261480"/>
    </source>
</evidence>
<evidence type="ECO:0000256" key="4">
    <source>
        <dbReference type="SAM" id="Phobius"/>
    </source>
</evidence>
<evidence type="ECO:0000256" key="2">
    <source>
        <dbReference type="ARBA" id="ARBA00022676"/>
    </source>
</evidence>
<dbReference type="PANTHER" id="PTHR48043:SF48">
    <property type="entry name" value="UDP GLUCURONOSYLTRANSFERASE 5 FAMILY, POLYPEPTIDE C2-RELATED"/>
    <property type="match status" value="1"/>
</dbReference>
<keyword evidence="3" id="KW-0808">Transferase</keyword>
<dbReference type="Proteomes" id="UP000261480">
    <property type="component" value="Unplaced"/>
</dbReference>
<evidence type="ECO:0000313" key="5">
    <source>
        <dbReference type="Ensembl" id="ENSPMEP00000021362.1"/>
    </source>
</evidence>
<organism evidence="5 6">
    <name type="scientific">Poecilia mexicana</name>
    <dbReference type="NCBI Taxonomy" id="48701"/>
    <lineage>
        <taxon>Eukaryota</taxon>
        <taxon>Metazoa</taxon>
        <taxon>Chordata</taxon>
        <taxon>Craniata</taxon>
        <taxon>Vertebrata</taxon>
        <taxon>Euteleostomi</taxon>
        <taxon>Actinopterygii</taxon>
        <taxon>Neopterygii</taxon>
        <taxon>Teleostei</taxon>
        <taxon>Neoteleostei</taxon>
        <taxon>Acanthomorphata</taxon>
        <taxon>Ovalentaria</taxon>
        <taxon>Atherinomorphae</taxon>
        <taxon>Cyprinodontiformes</taxon>
        <taxon>Poeciliidae</taxon>
        <taxon>Poeciliinae</taxon>
        <taxon>Poecilia</taxon>
    </lineage>
</organism>
<dbReference type="AlphaFoldDB" id="A0A3B3Y1X2"/>
<dbReference type="InterPro" id="IPR002213">
    <property type="entry name" value="UDP_glucos_trans"/>
</dbReference>
<protein>
    <recommendedName>
        <fullName evidence="7">UDP glucuronosyltransferase 5 family, polypeptide D1</fullName>
    </recommendedName>
</protein>
<comment type="similarity">
    <text evidence="1">Belongs to the UDP-glycosyltransferase family.</text>
</comment>
<dbReference type="InterPro" id="IPR050271">
    <property type="entry name" value="UDP-glycosyltransferase"/>
</dbReference>
<reference evidence="5" key="2">
    <citation type="submission" date="2025-09" db="UniProtKB">
        <authorList>
            <consortium name="Ensembl"/>
        </authorList>
    </citation>
    <scope>IDENTIFICATION</scope>
</reference>
<keyword evidence="4" id="KW-0472">Membrane</keyword>
<accession>A0A3B3Y1X2</accession>
<dbReference type="PANTHER" id="PTHR48043">
    <property type="entry name" value="EG:EG0003.4 PROTEIN-RELATED"/>
    <property type="match status" value="1"/>
</dbReference>